<dbReference type="EMBL" id="OCNF01000032">
    <property type="protein sequence ID" value="SOD72815.1"/>
    <property type="molecule type" value="Genomic_DNA"/>
</dbReference>
<evidence type="ECO:0000313" key="3">
    <source>
        <dbReference type="Proteomes" id="UP000219669"/>
    </source>
</evidence>
<protein>
    <submittedName>
        <fullName evidence="2">Uncharacterized protein</fullName>
    </submittedName>
</protein>
<dbReference type="Proteomes" id="UP000219669">
    <property type="component" value="Unassembled WGS sequence"/>
</dbReference>
<gene>
    <name evidence="2" type="ORF">SAMN02746062_02236</name>
</gene>
<accession>A0A286EPJ0</accession>
<organism evidence="2 3">
    <name type="scientific">Alysiella filiformis DSM 16848</name>
    <dbReference type="NCBI Taxonomy" id="1120981"/>
    <lineage>
        <taxon>Bacteria</taxon>
        <taxon>Pseudomonadati</taxon>
        <taxon>Pseudomonadota</taxon>
        <taxon>Betaproteobacteria</taxon>
        <taxon>Neisseriales</taxon>
        <taxon>Neisseriaceae</taxon>
        <taxon>Alysiella</taxon>
    </lineage>
</organism>
<sequence>MDEMTFWESMQERWQAYKKPILWLFWSNVLYAIFGSRDCEYHACRVSNMTTLQQWVFHILMFFNVIICPIWIKLIALKRRTDSMF</sequence>
<keyword evidence="1" id="KW-1133">Transmembrane helix</keyword>
<keyword evidence="1" id="KW-0812">Transmembrane</keyword>
<feature type="transmembrane region" description="Helical" evidence="1">
    <location>
        <begin position="20"/>
        <end position="36"/>
    </location>
</feature>
<evidence type="ECO:0000313" key="2">
    <source>
        <dbReference type="EMBL" id="SOD72815.1"/>
    </source>
</evidence>
<dbReference type="AlphaFoldDB" id="A0A286EPJ0"/>
<reference evidence="2 3" key="1">
    <citation type="submission" date="2017-09" db="EMBL/GenBank/DDBJ databases">
        <authorList>
            <person name="Ehlers B."/>
            <person name="Leendertz F.H."/>
        </authorList>
    </citation>
    <scope>NUCLEOTIDE SEQUENCE [LARGE SCALE GENOMIC DNA]</scope>
    <source>
        <strain evidence="2 3">DSM 16848</strain>
    </source>
</reference>
<evidence type="ECO:0000256" key="1">
    <source>
        <dbReference type="SAM" id="Phobius"/>
    </source>
</evidence>
<feature type="transmembrane region" description="Helical" evidence="1">
    <location>
        <begin position="56"/>
        <end position="76"/>
    </location>
</feature>
<keyword evidence="1" id="KW-0472">Membrane</keyword>
<name>A0A286EPJ0_9NEIS</name>
<proteinExistence type="predicted"/>
<keyword evidence="3" id="KW-1185">Reference proteome</keyword>